<dbReference type="KEGG" id="mym:A176_001646"/>
<keyword evidence="1" id="KW-0732">Signal</keyword>
<dbReference type="SUPFAM" id="SSF101898">
    <property type="entry name" value="NHL repeat"/>
    <property type="match status" value="1"/>
</dbReference>
<dbReference type="InterPro" id="IPR052918">
    <property type="entry name" value="Motility_Chemotaxis_Reg"/>
</dbReference>
<gene>
    <name evidence="2" type="ORF">A176_001646</name>
</gene>
<dbReference type="PANTHER" id="PTHR35580">
    <property type="entry name" value="CELL SURFACE GLYCOPROTEIN (S-LAYER PROTEIN)-LIKE PROTEIN"/>
    <property type="match status" value="1"/>
</dbReference>
<feature type="chain" id="PRO_5005212854" description="Cell surface protein" evidence="1">
    <location>
        <begin position="31"/>
        <end position="427"/>
    </location>
</feature>
<evidence type="ECO:0000313" key="3">
    <source>
        <dbReference type="Proteomes" id="UP000009026"/>
    </source>
</evidence>
<dbReference type="PANTHER" id="PTHR35580:SF1">
    <property type="entry name" value="PHYTASE-LIKE DOMAIN-CONTAINING PROTEIN"/>
    <property type="match status" value="1"/>
</dbReference>
<dbReference type="AlphaFoldDB" id="A0A0H4WPN7"/>
<protein>
    <recommendedName>
        <fullName evidence="4">Cell surface protein</fullName>
    </recommendedName>
</protein>
<name>A0A0H4WPN7_9BACT</name>
<dbReference type="eggNOG" id="COG1520">
    <property type="taxonomic scope" value="Bacteria"/>
</dbReference>
<evidence type="ECO:0008006" key="4">
    <source>
        <dbReference type="Google" id="ProtNLM"/>
    </source>
</evidence>
<dbReference type="PATRIC" id="fig|1297742.4.peg.1664"/>
<dbReference type="Gene3D" id="2.120.10.30">
    <property type="entry name" value="TolB, C-terminal domain"/>
    <property type="match status" value="1"/>
</dbReference>
<sequence length="427" mass="44514">MEFVMKHPFLSMFAFAGVVCAAGAPSVAQAQVPPPAWVQQLGSDLDEQASAVAVSGTSVYVVGHTSSQLGADPQAGGHDAFVARYDNAGNLQWVRQFGTPQMDRATAVATDEDGNVYVAGTTFGSLDFYTNAGGIDFFIAKFDAAGNRLWLRQNGTQMDDFATGLAVSGGDKLFFAGYTGGSFAHGGNPNNYDIVVALYDTAGNPYWLQQYGTAVSDVARGIAVTPTQEVYVVGNTFGSLDGTTTPVGTDIFLLKLNILGTQQWVRQIDAGDLDDAKGVAVGPDGSVYLAGDTFGSLDGNTNNGTIDVLLARYDSAGNRQWSRMFGGAQTDYAFGIAVSEDSVVQVVGYTGGALHGNAYAGSLDAFLTRYDALGNRLGTRTLGTPFQDIARGVAVDASGNAFVAGHTFGSLPGNTSAGGFDAFLARF</sequence>
<keyword evidence="3" id="KW-1185">Reference proteome</keyword>
<evidence type="ECO:0000256" key="1">
    <source>
        <dbReference type="SAM" id="SignalP"/>
    </source>
</evidence>
<proteinExistence type="predicted"/>
<dbReference type="InterPro" id="IPR010620">
    <property type="entry name" value="SBBP_repeat"/>
</dbReference>
<dbReference type="InterPro" id="IPR011042">
    <property type="entry name" value="6-blade_b-propeller_TolB-like"/>
</dbReference>
<feature type="signal peptide" evidence="1">
    <location>
        <begin position="1"/>
        <end position="30"/>
    </location>
</feature>
<dbReference type="Pfam" id="PF06739">
    <property type="entry name" value="SBBP"/>
    <property type="match status" value="2"/>
</dbReference>
<dbReference type="STRING" id="1297742.A176_001646"/>
<organism evidence="2 3">
    <name type="scientific">Pseudomyxococcus hansupus</name>
    <dbReference type="NCBI Taxonomy" id="1297742"/>
    <lineage>
        <taxon>Bacteria</taxon>
        <taxon>Pseudomonadati</taxon>
        <taxon>Myxococcota</taxon>
        <taxon>Myxococcia</taxon>
        <taxon>Myxococcales</taxon>
        <taxon>Cystobacterineae</taxon>
        <taxon>Myxococcaceae</taxon>
        <taxon>Pseudomyxococcus</taxon>
    </lineage>
</organism>
<dbReference type="Proteomes" id="UP000009026">
    <property type="component" value="Chromosome"/>
</dbReference>
<evidence type="ECO:0000313" key="2">
    <source>
        <dbReference type="EMBL" id="AKQ64734.1"/>
    </source>
</evidence>
<dbReference type="EMBL" id="CP012109">
    <property type="protein sequence ID" value="AKQ64734.1"/>
    <property type="molecule type" value="Genomic_DNA"/>
</dbReference>
<reference evidence="2 3" key="1">
    <citation type="journal article" date="2016" name="PLoS ONE">
        <title>Complete Genome Sequence and Comparative Genomics of a Novel Myxobacterium Myxococcus hansupus.</title>
        <authorList>
            <person name="Sharma G."/>
            <person name="Narwani T."/>
            <person name="Subramanian S."/>
        </authorList>
    </citation>
    <scope>NUCLEOTIDE SEQUENCE [LARGE SCALE GENOMIC DNA]</scope>
    <source>
        <strain evidence="3">mixupus</strain>
    </source>
</reference>
<accession>A0A0H4WPN7</accession>